<dbReference type="EMBL" id="JBHTCR010000001">
    <property type="protein sequence ID" value="MFC7345720.1"/>
    <property type="molecule type" value="Genomic_DNA"/>
</dbReference>
<protein>
    <recommendedName>
        <fullName evidence="3">Lipocalin-like domain-containing protein</fullName>
    </recommendedName>
</protein>
<evidence type="ECO:0008006" key="3">
    <source>
        <dbReference type="Google" id="ProtNLM"/>
    </source>
</evidence>
<keyword evidence="2" id="KW-1185">Reference proteome</keyword>
<accession>A0ABW2LWM2</accession>
<gene>
    <name evidence="1" type="ORF">ACFQO9_03175</name>
</gene>
<comment type="caution">
    <text evidence="1">The sequence shown here is derived from an EMBL/GenBank/DDBJ whole genome shotgun (WGS) entry which is preliminary data.</text>
</comment>
<organism evidence="1 2">
    <name type="scientific">Chryseobacterium zhengzhouense</name>
    <dbReference type="NCBI Taxonomy" id="1636086"/>
    <lineage>
        <taxon>Bacteria</taxon>
        <taxon>Pseudomonadati</taxon>
        <taxon>Bacteroidota</taxon>
        <taxon>Flavobacteriia</taxon>
        <taxon>Flavobacteriales</taxon>
        <taxon>Weeksellaceae</taxon>
        <taxon>Chryseobacterium group</taxon>
        <taxon>Chryseobacterium</taxon>
    </lineage>
</organism>
<evidence type="ECO:0000313" key="2">
    <source>
        <dbReference type="Proteomes" id="UP001596550"/>
    </source>
</evidence>
<dbReference type="Proteomes" id="UP001596550">
    <property type="component" value="Unassembled WGS sequence"/>
</dbReference>
<proteinExistence type="predicted"/>
<dbReference type="PROSITE" id="PS51257">
    <property type="entry name" value="PROKAR_LIPOPROTEIN"/>
    <property type="match status" value="1"/>
</dbReference>
<sequence length="140" mass="16078">MKKYVLIFCSSFLLFSCEKADKHDGNVKKTSDTISEKEYFTGSFKKEFEGVWQKETEYQTNTIKIEFESGKNYATVIDIGSGEAPPLKFKAFQRGNMLLIPPEGIDNYCELRVKNDQLIFLIPSDGKQAEVKIIFNKIKE</sequence>
<dbReference type="RefSeq" id="WP_378173512.1">
    <property type="nucleotide sequence ID" value="NZ_JBHTCR010000001.1"/>
</dbReference>
<evidence type="ECO:0000313" key="1">
    <source>
        <dbReference type="EMBL" id="MFC7345720.1"/>
    </source>
</evidence>
<reference evidence="2" key="1">
    <citation type="journal article" date="2019" name="Int. J. Syst. Evol. Microbiol.">
        <title>The Global Catalogue of Microorganisms (GCM) 10K type strain sequencing project: providing services to taxonomists for standard genome sequencing and annotation.</title>
        <authorList>
            <consortium name="The Broad Institute Genomics Platform"/>
            <consortium name="The Broad Institute Genome Sequencing Center for Infectious Disease"/>
            <person name="Wu L."/>
            <person name="Ma J."/>
        </authorList>
    </citation>
    <scope>NUCLEOTIDE SEQUENCE [LARGE SCALE GENOMIC DNA]</scope>
    <source>
        <strain evidence="2">CCUG 54781</strain>
    </source>
</reference>
<name>A0ABW2LWM2_9FLAO</name>